<keyword evidence="1" id="KW-0812">Transmembrane</keyword>
<organism evidence="2 3">
    <name type="scientific">Kineococcus xinjiangensis</name>
    <dbReference type="NCBI Taxonomy" id="512762"/>
    <lineage>
        <taxon>Bacteria</taxon>
        <taxon>Bacillati</taxon>
        <taxon>Actinomycetota</taxon>
        <taxon>Actinomycetes</taxon>
        <taxon>Kineosporiales</taxon>
        <taxon>Kineosporiaceae</taxon>
        <taxon>Kineococcus</taxon>
    </lineage>
</organism>
<evidence type="ECO:0000313" key="3">
    <source>
        <dbReference type="Proteomes" id="UP000239485"/>
    </source>
</evidence>
<dbReference type="GO" id="GO:0045227">
    <property type="term" value="P:capsule polysaccharide biosynthetic process"/>
    <property type="evidence" value="ECO:0007669"/>
    <property type="project" value="InterPro"/>
</dbReference>
<feature type="transmembrane region" description="Helical" evidence="1">
    <location>
        <begin position="109"/>
        <end position="125"/>
    </location>
</feature>
<protein>
    <submittedName>
        <fullName evidence="2">Poly-gamma-glutamate biosynthesis protein PgsC/CapC</fullName>
    </submittedName>
</protein>
<dbReference type="Pfam" id="PF14102">
    <property type="entry name" value="Caps_synth_CapC"/>
    <property type="match status" value="2"/>
</dbReference>
<evidence type="ECO:0000256" key="1">
    <source>
        <dbReference type="SAM" id="Phobius"/>
    </source>
</evidence>
<sequence length="336" mass="35140">MHEYLFRPEVVRVALIVGVVVSVLFYERVQLTTGGAIVPAYLAVSLPAPLHVASTLLAGYVTYLVVTVLLSRRFILYGRRKFEVEVLVGLAVGGLLLLAATAAVGLHPALYGIAALGFLVPGILAHDMSRQRAGRTVVAVLVTTGILGLVVYQHASLLAIVPGAGGGAPAPAPPAGYARELVMLAAAASVLLGMLTFARLGLRSGGFVSAAYLALVAPRWADLVFALAVAALTWLVVVKGLMPRLLIFGRRKLSTMVLVGGVLAWTAELLLTAATGGEYVPWRDLTVMSLMVPALLANDAQRQGWERTLWGAALTTTGVYAVMNLATAAGEGLGLL</sequence>
<dbReference type="PRINTS" id="PR01759">
    <property type="entry name" value="CAPSULEPROTC"/>
</dbReference>
<accession>A0A2S6IMG6</accession>
<keyword evidence="3" id="KW-1185">Reference proteome</keyword>
<feature type="transmembrane region" description="Helical" evidence="1">
    <location>
        <begin position="9"/>
        <end position="26"/>
    </location>
</feature>
<feature type="transmembrane region" description="Helical" evidence="1">
    <location>
        <begin position="46"/>
        <end position="70"/>
    </location>
</feature>
<proteinExistence type="predicted"/>
<reference evidence="2 3" key="1">
    <citation type="submission" date="2018-02" db="EMBL/GenBank/DDBJ databases">
        <title>Genomic Encyclopedia of Archaeal and Bacterial Type Strains, Phase II (KMG-II): from individual species to whole genera.</title>
        <authorList>
            <person name="Goeker M."/>
        </authorList>
    </citation>
    <scope>NUCLEOTIDE SEQUENCE [LARGE SCALE GENOMIC DNA]</scope>
    <source>
        <strain evidence="2 3">DSM 22857</strain>
    </source>
</reference>
<gene>
    <name evidence="2" type="ORF">CLV92_106203</name>
</gene>
<feature type="transmembrane region" description="Helical" evidence="1">
    <location>
        <begin position="137"/>
        <end position="155"/>
    </location>
</feature>
<dbReference type="EMBL" id="PTJD01000006">
    <property type="protein sequence ID" value="PPK95381.1"/>
    <property type="molecule type" value="Genomic_DNA"/>
</dbReference>
<feature type="transmembrane region" description="Helical" evidence="1">
    <location>
        <begin position="253"/>
        <end position="274"/>
    </location>
</feature>
<name>A0A2S6IMG6_9ACTN</name>
<feature type="transmembrane region" description="Helical" evidence="1">
    <location>
        <begin position="223"/>
        <end position="241"/>
    </location>
</feature>
<keyword evidence="1" id="KW-0472">Membrane</keyword>
<dbReference type="InterPro" id="IPR008338">
    <property type="entry name" value="Capsule_biosynth_CapC"/>
</dbReference>
<comment type="caution">
    <text evidence="2">The sequence shown here is derived from an EMBL/GenBank/DDBJ whole genome shotgun (WGS) entry which is preliminary data.</text>
</comment>
<evidence type="ECO:0000313" key="2">
    <source>
        <dbReference type="EMBL" id="PPK95381.1"/>
    </source>
</evidence>
<dbReference type="RefSeq" id="WP_104432745.1">
    <property type="nucleotide sequence ID" value="NZ_PTJD01000006.1"/>
</dbReference>
<feature type="transmembrane region" description="Helical" evidence="1">
    <location>
        <begin position="309"/>
        <end position="330"/>
    </location>
</feature>
<dbReference type="OrthoDB" id="48792at2"/>
<dbReference type="Proteomes" id="UP000239485">
    <property type="component" value="Unassembled WGS sequence"/>
</dbReference>
<dbReference type="AlphaFoldDB" id="A0A2S6IMG6"/>
<feature type="transmembrane region" description="Helical" evidence="1">
    <location>
        <begin position="175"/>
        <end position="193"/>
    </location>
</feature>
<dbReference type="GO" id="GO:0016020">
    <property type="term" value="C:membrane"/>
    <property type="evidence" value="ECO:0007669"/>
    <property type="project" value="InterPro"/>
</dbReference>
<keyword evidence="1" id="KW-1133">Transmembrane helix</keyword>
<feature type="transmembrane region" description="Helical" evidence="1">
    <location>
        <begin position="82"/>
        <end position="103"/>
    </location>
</feature>